<dbReference type="InterPro" id="IPR019787">
    <property type="entry name" value="Znf_PHD-finger"/>
</dbReference>
<dbReference type="SUPFAM" id="SSF54160">
    <property type="entry name" value="Chromo domain-like"/>
    <property type="match status" value="1"/>
</dbReference>
<gene>
    <name evidence="6" type="ORF">FIBRA_07091</name>
</gene>
<feature type="region of interest" description="Disordered" evidence="4">
    <location>
        <begin position="533"/>
        <end position="682"/>
    </location>
</feature>
<dbReference type="InterPro" id="IPR016197">
    <property type="entry name" value="Chromo-like_dom_sf"/>
</dbReference>
<dbReference type="PROSITE" id="PS50013">
    <property type="entry name" value="CHROMO_2"/>
    <property type="match status" value="1"/>
</dbReference>
<dbReference type="SUPFAM" id="SSF57903">
    <property type="entry name" value="FYVE/PHD zinc finger"/>
    <property type="match status" value="1"/>
</dbReference>
<evidence type="ECO:0000313" key="7">
    <source>
        <dbReference type="Proteomes" id="UP000006352"/>
    </source>
</evidence>
<dbReference type="InterPro" id="IPR001965">
    <property type="entry name" value="Znf_PHD"/>
</dbReference>
<dbReference type="RefSeq" id="XP_012184178.1">
    <property type="nucleotide sequence ID" value="XM_012328788.1"/>
</dbReference>
<reference evidence="6 7" key="1">
    <citation type="journal article" date="2012" name="Appl. Environ. Microbiol.">
        <title>Short-read sequencing for genomic analysis of the brown rot fungus Fibroporia radiculosa.</title>
        <authorList>
            <person name="Tang J.D."/>
            <person name="Perkins A.D."/>
            <person name="Sonstegard T.S."/>
            <person name="Schroeder S.G."/>
            <person name="Burgess S.C."/>
            <person name="Diehl S.V."/>
        </authorList>
    </citation>
    <scope>NUCLEOTIDE SEQUENCE [LARGE SCALE GENOMIC DNA]</scope>
    <source>
        <strain evidence="6 7">TFFH 294</strain>
    </source>
</reference>
<evidence type="ECO:0000256" key="1">
    <source>
        <dbReference type="ARBA" id="ARBA00022723"/>
    </source>
</evidence>
<dbReference type="SMART" id="SM00249">
    <property type="entry name" value="PHD"/>
    <property type="match status" value="1"/>
</dbReference>
<keyword evidence="3" id="KW-0862">Zinc</keyword>
<feature type="compositionally biased region" description="Basic and acidic residues" evidence="4">
    <location>
        <begin position="621"/>
        <end position="631"/>
    </location>
</feature>
<dbReference type="InterPro" id="IPR011011">
    <property type="entry name" value="Znf_FYVE_PHD"/>
</dbReference>
<evidence type="ECO:0000256" key="3">
    <source>
        <dbReference type="ARBA" id="ARBA00022833"/>
    </source>
</evidence>
<protein>
    <recommendedName>
        <fullName evidence="5">Chromo domain-containing protein</fullName>
    </recommendedName>
</protein>
<name>J4GUC0_9APHY</name>
<dbReference type="HOGENOM" id="CLU_331498_0_0_1"/>
<dbReference type="Pfam" id="PF00628">
    <property type="entry name" value="PHD"/>
    <property type="match status" value="1"/>
</dbReference>
<dbReference type="InParanoid" id="J4GUC0"/>
<dbReference type="GO" id="GO:0006338">
    <property type="term" value="P:chromatin remodeling"/>
    <property type="evidence" value="ECO:0007669"/>
    <property type="project" value="UniProtKB-ARBA"/>
</dbReference>
<feature type="compositionally biased region" description="Low complexity" evidence="4">
    <location>
        <begin position="533"/>
        <end position="563"/>
    </location>
</feature>
<dbReference type="STRING" id="599839.J4GUC0"/>
<keyword evidence="7" id="KW-1185">Reference proteome</keyword>
<dbReference type="OrthoDB" id="436852at2759"/>
<feature type="compositionally biased region" description="Polar residues" evidence="4">
    <location>
        <begin position="364"/>
        <end position="384"/>
    </location>
</feature>
<dbReference type="EMBL" id="HE797171">
    <property type="protein sequence ID" value="CCM04895.1"/>
    <property type="molecule type" value="Genomic_DNA"/>
</dbReference>
<feature type="compositionally biased region" description="Polar residues" evidence="4">
    <location>
        <begin position="486"/>
        <end position="502"/>
    </location>
</feature>
<evidence type="ECO:0000313" key="6">
    <source>
        <dbReference type="EMBL" id="CCM04895.1"/>
    </source>
</evidence>
<feature type="compositionally biased region" description="Low complexity" evidence="4">
    <location>
        <begin position="673"/>
        <end position="682"/>
    </location>
</feature>
<evidence type="ECO:0000256" key="2">
    <source>
        <dbReference type="ARBA" id="ARBA00022771"/>
    </source>
</evidence>
<dbReference type="GO" id="GO:0008270">
    <property type="term" value="F:zinc ion binding"/>
    <property type="evidence" value="ECO:0007669"/>
    <property type="project" value="UniProtKB-KW"/>
</dbReference>
<dbReference type="InterPro" id="IPR000953">
    <property type="entry name" value="Chromo/chromo_shadow_dom"/>
</dbReference>
<sequence length="864" mass="92239">MQPPLEQSGVPARPAVADVPHNQHGRYYNEAPASAPAPAYARPGVHQDAGILPALTSALISLHDNTLGKLEKIEASINALSINIAQVREQAHGDSLTLAEWLERSHMRQAKATQVLSDRVVAIEGIIGTVPSLHQDATLTGRLQRIDCVLHELLECSNDPGAARINTFHTDVSVNTDFVIDTQKFVDMGVDPAFSLPELVNTGTYPCPPETIDAGVDSPNVQLSDASVGTELPGTVDAGVDALTVQLSDASVGTEPLGTVDAGVGAPTVQLSDVSVGTEPLNCIDVGIDVHTLTYVDAAVDLPTSQYADAAVVTDSVDPITDDHVHLLRRVDSYGASVPTFGLAAVLQPRFPISPYRSDPLTPAQWSPQSNDTDSSENLTPASHNSNMSLEEIAECSALCATPSGSLSRNTSHGPHDLKRSEGLLNVLGLQSSPDVSESRSDDVAVQMSPPNALRDVSVTGISAQATTLAANVSSVSISPIASSPTVMNPSTSTATSVRNSTSPKPPMKKSSGCFIQIPLPRNLRTTVVRVPSVSTSPPLSPPHVSSQLKNSLSSLSLLSSSASPPPPPLPRRVRGLGASQSRAPVRSESPGFEIIEAPTSVTGNSFHIDNGKGKVRSKIRPRDEGQDLDKSRKRRKTDEFALQSASQRTKTPSRPRKTLDETEVRKTLAPLASTSKMASTSAAKSPTGEILCDWPAKVNGDVVFQREFVQCDNCDGWYHFGCVGFTVGDPRLESDSEYFCPPCQVAQAQRGRRHAHNTSAATCARPDCNIVSDPSQVDEYFVDRIIGRMPQKLGEWTPVPSFVWLVKWFGYPVTDASWTMPENLGDGTRYIADFEDAAEIEGHDLNDPHEVVLLNEAAAAGWL</sequence>
<proteinExistence type="predicted"/>
<dbReference type="GeneID" id="24099806"/>
<keyword evidence="1" id="KW-0479">Metal-binding</keyword>
<dbReference type="Proteomes" id="UP000006352">
    <property type="component" value="Unassembled WGS sequence"/>
</dbReference>
<evidence type="ECO:0000259" key="5">
    <source>
        <dbReference type="PROSITE" id="PS50013"/>
    </source>
</evidence>
<dbReference type="AlphaFoldDB" id="J4GUC0"/>
<evidence type="ECO:0000256" key="4">
    <source>
        <dbReference type="SAM" id="MobiDB-lite"/>
    </source>
</evidence>
<feature type="region of interest" description="Disordered" evidence="4">
    <location>
        <begin position="358"/>
        <end position="384"/>
    </location>
</feature>
<feature type="domain" description="Chromo" evidence="5">
    <location>
        <begin position="781"/>
        <end position="837"/>
    </location>
</feature>
<organism evidence="6 7">
    <name type="scientific">Fibroporia radiculosa</name>
    <dbReference type="NCBI Taxonomy" id="599839"/>
    <lineage>
        <taxon>Eukaryota</taxon>
        <taxon>Fungi</taxon>
        <taxon>Dikarya</taxon>
        <taxon>Basidiomycota</taxon>
        <taxon>Agaricomycotina</taxon>
        <taxon>Agaricomycetes</taxon>
        <taxon>Polyporales</taxon>
        <taxon>Fibroporiaceae</taxon>
        <taxon>Fibroporia</taxon>
    </lineage>
</organism>
<dbReference type="InterPro" id="IPR013083">
    <property type="entry name" value="Znf_RING/FYVE/PHD"/>
</dbReference>
<feature type="compositionally biased region" description="Basic and acidic residues" evidence="4">
    <location>
        <begin position="658"/>
        <end position="667"/>
    </location>
</feature>
<dbReference type="Gene3D" id="2.40.50.40">
    <property type="match status" value="1"/>
</dbReference>
<accession>J4GUC0</accession>
<feature type="region of interest" description="Disordered" evidence="4">
    <location>
        <begin position="481"/>
        <end position="514"/>
    </location>
</feature>
<keyword evidence="2" id="KW-0863">Zinc-finger</keyword>
<dbReference type="Gene3D" id="3.30.40.10">
    <property type="entry name" value="Zinc/RING finger domain, C3HC4 (zinc finger)"/>
    <property type="match status" value="1"/>
</dbReference>